<sequence>MIFLTFTVLALIGLTTPCNVGVPHESSTLNVPRLASSTGTQVYLGLENPASCGGYLQNYTICYYNRNAGVSVYPGELSIWEVGPGLSNGFRVYDKIIESVLNLPLTINNTCGIDPVVTPISDAPDPDPAVEIVCMYYCLPETSTVLVKPGSVVGILYPEGVGYGRGQILTRHTLQTVGTCVGIDFRFSLGDLVRVSCRLVPANTTTALLAGAGIEPIYCPELSLQYGSINISGPYSYGTGIEYTCQTGFQLVGVSSQICLSSGNWSDELPYCNVLNCTDPGVPSNGNHDLRSFTNGSSGVFYCDNGFTLSGNRLITCYRGIWNAPVPDCVPLVPTTSVPNSKIGLIAGLAVSTILVFIITMILVIVIVIFRNKIKKIKKQNCDVDMIETNESPAYNLLNNDDDDDDDMQYNQTYDREMRTYATILSLDENYARIEDY</sequence>
<dbReference type="SUPFAM" id="SSF57535">
    <property type="entry name" value="Complement control module/SCR domain"/>
    <property type="match status" value="2"/>
</dbReference>
<keyword evidence="5" id="KW-0812">Transmembrane</keyword>
<dbReference type="RefSeq" id="XP_019855456.1">
    <property type="nucleotide sequence ID" value="XM_019999897.1"/>
</dbReference>
<dbReference type="KEGG" id="aqu:109584229"/>
<dbReference type="SMART" id="SM00032">
    <property type="entry name" value="CCP"/>
    <property type="match status" value="2"/>
</dbReference>
<keyword evidence="3 4" id="KW-1015">Disulfide bond</keyword>
<dbReference type="InterPro" id="IPR000436">
    <property type="entry name" value="Sushi_SCR_CCP_dom"/>
</dbReference>
<dbReference type="CDD" id="cd00033">
    <property type="entry name" value="CCP"/>
    <property type="match status" value="2"/>
</dbReference>
<feature type="signal peptide" evidence="6">
    <location>
        <begin position="1"/>
        <end position="17"/>
    </location>
</feature>
<keyword evidence="2" id="KW-0677">Repeat</keyword>
<evidence type="ECO:0000259" key="7">
    <source>
        <dbReference type="PROSITE" id="PS50923"/>
    </source>
</evidence>
<evidence type="ECO:0000256" key="3">
    <source>
        <dbReference type="ARBA" id="ARBA00023157"/>
    </source>
</evidence>
<evidence type="ECO:0000256" key="2">
    <source>
        <dbReference type="ARBA" id="ARBA00022737"/>
    </source>
</evidence>
<evidence type="ECO:0000256" key="5">
    <source>
        <dbReference type="SAM" id="Phobius"/>
    </source>
</evidence>
<dbReference type="EnsemblMetazoa" id="XM_019999897.1">
    <property type="protein sequence ID" value="XP_019855456.1"/>
    <property type="gene ID" value="LOC109584229"/>
</dbReference>
<dbReference type="PANTHER" id="PTHR45656">
    <property type="entry name" value="PROTEIN CBR-CLEC-78"/>
    <property type="match status" value="1"/>
</dbReference>
<protein>
    <recommendedName>
        <fullName evidence="7">Sushi domain-containing protein</fullName>
    </recommendedName>
</protein>
<organism evidence="8 9">
    <name type="scientific">Amphimedon queenslandica</name>
    <name type="common">Sponge</name>
    <dbReference type="NCBI Taxonomy" id="400682"/>
    <lineage>
        <taxon>Eukaryota</taxon>
        <taxon>Metazoa</taxon>
        <taxon>Porifera</taxon>
        <taxon>Demospongiae</taxon>
        <taxon>Heteroscleromorpha</taxon>
        <taxon>Haplosclerida</taxon>
        <taxon>Niphatidae</taxon>
        <taxon>Amphimedon</taxon>
    </lineage>
</organism>
<keyword evidence="1 6" id="KW-0732">Signal</keyword>
<feature type="transmembrane region" description="Helical" evidence="5">
    <location>
        <begin position="343"/>
        <end position="370"/>
    </location>
</feature>
<dbReference type="Pfam" id="PF00084">
    <property type="entry name" value="Sushi"/>
    <property type="match status" value="2"/>
</dbReference>
<evidence type="ECO:0000256" key="1">
    <source>
        <dbReference type="ARBA" id="ARBA00022729"/>
    </source>
</evidence>
<keyword evidence="9" id="KW-1185">Reference proteome</keyword>
<accession>A0AAN0JF93</accession>
<comment type="caution">
    <text evidence="4">Lacks conserved residue(s) required for the propagation of feature annotation.</text>
</comment>
<feature type="chain" id="PRO_5042947048" description="Sushi domain-containing protein" evidence="6">
    <location>
        <begin position="18"/>
        <end position="437"/>
    </location>
</feature>
<feature type="domain" description="Sushi" evidence="7">
    <location>
        <begin position="217"/>
        <end position="274"/>
    </location>
</feature>
<evidence type="ECO:0000256" key="4">
    <source>
        <dbReference type="PROSITE-ProRule" id="PRU00302"/>
    </source>
</evidence>
<reference evidence="9" key="1">
    <citation type="journal article" date="2010" name="Nature">
        <title>The Amphimedon queenslandica genome and the evolution of animal complexity.</title>
        <authorList>
            <person name="Srivastava M."/>
            <person name="Simakov O."/>
            <person name="Chapman J."/>
            <person name="Fahey B."/>
            <person name="Gauthier M.E."/>
            <person name="Mitros T."/>
            <person name="Richards G.S."/>
            <person name="Conaco C."/>
            <person name="Dacre M."/>
            <person name="Hellsten U."/>
            <person name="Larroux C."/>
            <person name="Putnam N.H."/>
            <person name="Stanke M."/>
            <person name="Adamska M."/>
            <person name="Darling A."/>
            <person name="Degnan S.M."/>
            <person name="Oakley T.H."/>
            <person name="Plachetzki D.C."/>
            <person name="Zhai Y."/>
            <person name="Adamski M."/>
            <person name="Calcino A."/>
            <person name="Cummins S.F."/>
            <person name="Goodstein D.M."/>
            <person name="Harris C."/>
            <person name="Jackson D.J."/>
            <person name="Leys S.P."/>
            <person name="Shu S."/>
            <person name="Woodcroft B.J."/>
            <person name="Vervoort M."/>
            <person name="Kosik K.S."/>
            <person name="Manning G."/>
            <person name="Degnan B.M."/>
            <person name="Rokhsar D.S."/>
        </authorList>
    </citation>
    <scope>NUCLEOTIDE SEQUENCE [LARGE SCALE GENOMIC DNA]</scope>
</reference>
<evidence type="ECO:0000256" key="6">
    <source>
        <dbReference type="SAM" id="SignalP"/>
    </source>
</evidence>
<name>A0AAN0JF93_AMPQE</name>
<dbReference type="InterPro" id="IPR051277">
    <property type="entry name" value="SEZ6_CSMD_C4BPB_Regulators"/>
</dbReference>
<proteinExistence type="predicted"/>
<feature type="domain" description="Sushi" evidence="7">
    <location>
        <begin position="275"/>
        <end position="331"/>
    </location>
</feature>
<feature type="disulfide bond" evidence="4">
    <location>
        <begin position="245"/>
        <end position="272"/>
    </location>
</feature>
<dbReference type="Proteomes" id="UP000007879">
    <property type="component" value="Unassembled WGS sequence"/>
</dbReference>
<keyword evidence="5" id="KW-1133">Transmembrane helix</keyword>
<dbReference type="PROSITE" id="PS50923">
    <property type="entry name" value="SUSHI"/>
    <property type="match status" value="2"/>
</dbReference>
<dbReference type="PANTHER" id="PTHR45656:SF4">
    <property type="entry name" value="PROTEIN CBR-CLEC-78"/>
    <property type="match status" value="1"/>
</dbReference>
<reference evidence="8" key="2">
    <citation type="submission" date="2024-06" db="UniProtKB">
        <authorList>
            <consortium name="EnsemblMetazoa"/>
        </authorList>
    </citation>
    <scope>IDENTIFICATION</scope>
</reference>
<dbReference type="InterPro" id="IPR035976">
    <property type="entry name" value="Sushi/SCR/CCP_sf"/>
</dbReference>
<keyword evidence="4" id="KW-0768">Sushi</keyword>
<dbReference type="Gene3D" id="2.10.70.10">
    <property type="entry name" value="Complement Module, domain 1"/>
    <property type="match status" value="2"/>
</dbReference>
<evidence type="ECO:0000313" key="8">
    <source>
        <dbReference type="EnsemblMetazoa" id="XP_019855456.1"/>
    </source>
</evidence>
<evidence type="ECO:0000313" key="9">
    <source>
        <dbReference type="Proteomes" id="UP000007879"/>
    </source>
</evidence>
<dbReference type="AlphaFoldDB" id="A0AAN0JF93"/>
<dbReference type="GeneID" id="109584229"/>
<keyword evidence="5" id="KW-0472">Membrane</keyword>